<comment type="caution">
    <text evidence="3">The sequence shown here is derived from an EMBL/GenBank/DDBJ whole genome shotgun (WGS) entry which is preliminary data.</text>
</comment>
<accession>A0ABV3PDL0</accession>
<dbReference type="Gene3D" id="3.40.50.300">
    <property type="entry name" value="P-loop containing nucleotide triphosphate hydrolases"/>
    <property type="match status" value="1"/>
</dbReference>
<proteinExistence type="predicted"/>
<dbReference type="EMBL" id="JBFNQN010000022">
    <property type="protein sequence ID" value="MEW9267720.1"/>
    <property type="molecule type" value="Genomic_DNA"/>
</dbReference>
<evidence type="ECO:0000313" key="3">
    <source>
        <dbReference type="EMBL" id="MEW9267720.1"/>
    </source>
</evidence>
<dbReference type="PANTHER" id="PTHR10285">
    <property type="entry name" value="URIDINE KINASE"/>
    <property type="match status" value="1"/>
</dbReference>
<dbReference type="GO" id="GO:0016301">
    <property type="term" value="F:kinase activity"/>
    <property type="evidence" value="ECO:0007669"/>
    <property type="project" value="UniProtKB-KW"/>
</dbReference>
<gene>
    <name evidence="3" type="ORF">AB1207_23505</name>
</gene>
<keyword evidence="3" id="KW-0418">Kinase</keyword>
<dbReference type="InterPro" id="IPR027417">
    <property type="entry name" value="P-loop_NTPase"/>
</dbReference>
<evidence type="ECO:0000256" key="1">
    <source>
        <dbReference type="SAM" id="MobiDB-lite"/>
    </source>
</evidence>
<reference evidence="3 4" key="1">
    <citation type="submission" date="2024-07" db="EMBL/GenBank/DDBJ databases">
        <authorList>
            <person name="Thanompreechachai J."/>
            <person name="Duangmal K."/>
        </authorList>
    </citation>
    <scope>NUCLEOTIDE SEQUENCE [LARGE SCALE GENOMIC DNA]</scope>
    <source>
        <strain evidence="3 4">KCTC 19886</strain>
    </source>
</reference>
<feature type="region of interest" description="Disordered" evidence="1">
    <location>
        <begin position="187"/>
        <end position="209"/>
    </location>
</feature>
<dbReference type="SUPFAM" id="SSF52540">
    <property type="entry name" value="P-loop containing nucleoside triphosphate hydrolases"/>
    <property type="match status" value="1"/>
</dbReference>
<protein>
    <submittedName>
        <fullName evidence="3">Nucleoside/nucleotide kinase family protein</fullName>
    </submittedName>
</protein>
<feature type="domain" description="Phosphoribulokinase/uridine kinase" evidence="2">
    <location>
        <begin position="33"/>
        <end position="217"/>
    </location>
</feature>
<keyword evidence="3" id="KW-0808">Transferase</keyword>
<dbReference type="Pfam" id="PF00485">
    <property type="entry name" value="PRK"/>
    <property type="match status" value="1"/>
</dbReference>
<organism evidence="3 4">
    <name type="scientific">Kineococcus endophyticus</name>
    <dbReference type="NCBI Taxonomy" id="1181883"/>
    <lineage>
        <taxon>Bacteria</taxon>
        <taxon>Bacillati</taxon>
        <taxon>Actinomycetota</taxon>
        <taxon>Actinomycetes</taxon>
        <taxon>Kineosporiales</taxon>
        <taxon>Kineosporiaceae</taxon>
        <taxon>Kineococcus</taxon>
    </lineage>
</organism>
<name>A0ABV3PDL0_9ACTN</name>
<dbReference type="Proteomes" id="UP001555826">
    <property type="component" value="Unassembled WGS sequence"/>
</dbReference>
<evidence type="ECO:0000313" key="4">
    <source>
        <dbReference type="Proteomes" id="UP001555826"/>
    </source>
</evidence>
<dbReference type="InterPro" id="IPR006083">
    <property type="entry name" value="PRK/URK"/>
</dbReference>
<evidence type="ECO:0000259" key="2">
    <source>
        <dbReference type="Pfam" id="PF00485"/>
    </source>
</evidence>
<dbReference type="NCBIfam" id="NF006743">
    <property type="entry name" value="PRK09270.1-2"/>
    <property type="match status" value="1"/>
</dbReference>
<sequence>MPEASEQLDDRLDDLDDLVDLARAMVEPGRRRILGLTGAPGAGKSRLAEELVAALGPHAVFVPLDGFHLADPELHRLGRHSRKGAADTFDAAGYLNLLRRMRNQDDGVDEVVYAPSFDRALEAGIAGSIPVPADVPLVVTEGNYLLLDRPVWNQVAALLDACWFVDPGESTRLDRLVDRHVRYGRSPEEAHARSWGPDQDNAELITGTRPRADRVVRLAPDPRLA</sequence>
<keyword evidence="4" id="KW-1185">Reference proteome</keyword>